<dbReference type="PANTHER" id="PTHR30250">
    <property type="entry name" value="PST FAMILY PREDICTED COLANIC ACID TRANSPORTER"/>
    <property type="match status" value="1"/>
</dbReference>
<keyword evidence="4 6" id="KW-1133">Transmembrane helix</keyword>
<feature type="transmembrane region" description="Helical" evidence="6">
    <location>
        <begin position="270"/>
        <end position="288"/>
    </location>
</feature>
<feature type="transmembrane region" description="Helical" evidence="6">
    <location>
        <begin position="401"/>
        <end position="422"/>
    </location>
</feature>
<comment type="subcellular location">
    <subcellularLocation>
        <location evidence="1">Cell membrane</location>
        <topology evidence="1">Multi-pass membrane protein</topology>
    </subcellularLocation>
</comment>
<name>A0A5B8LNN2_9SPHN</name>
<feature type="transmembrane region" description="Helical" evidence="6">
    <location>
        <begin position="428"/>
        <end position="451"/>
    </location>
</feature>
<dbReference type="EMBL" id="CP042306">
    <property type="protein sequence ID" value="QDZ08982.1"/>
    <property type="molecule type" value="Genomic_DNA"/>
</dbReference>
<feature type="transmembrane region" description="Helical" evidence="6">
    <location>
        <begin position="369"/>
        <end position="389"/>
    </location>
</feature>
<evidence type="ECO:0000256" key="5">
    <source>
        <dbReference type="ARBA" id="ARBA00023136"/>
    </source>
</evidence>
<evidence type="ECO:0000256" key="3">
    <source>
        <dbReference type="ARBA" id="ARBA00022692"/>
    </source>
</evidence>
<dbReference type="AlphaFoldDB" id="A0A5B8LNN2"/>
<gene>
    <name evidence="7" type="ORF">FPZ24_01200</name>
</gene>
<feature type="transmembrane region" description="Helical" evidence="6">
    <location>
        <begin position="95"/>
        <end position="115"/>
    </location>
</feature>
<dbReference type="OrthoDB" id="7388052at2"/>
<feature type="transmembrane region" description="Helical" evidence="6">
    <location>
        <begin position="151"/>
        <end position="170"/>
    </location>
</feature>
<feature type="transmembrane region" description="Helical" evidence="6">
    <location>
        <begin position="58"/>
        <end position="83"/>
    </location>
</feature>
<feature type="transmembrane region" description="Helical" evidence="6">
    <location>
        <begin position="127"/>
        <end position="145"/>
    </location>
</feature>
<evidence type="ECO:0000313" key="8">
    <source>
        <dbReference type="Proteomes" id="UP000315673"/>
    </source>
</evidence>
<dbReference type="InterPro" id="IPR050833">
    <property type="entry name" value="Poly_Biosynth_Transport"/>
</dbReference>
<feature type="transmembrane region" description="Helical" evidence="6">
    <location>
        <begin position="334"/>
        <end position="357"/>
    </location>
</feature>
<keyword evidence="3 6" id="KW-0812">Transmembrane</keyword>
<proteinExistence type="predicted"/>
<organism evidence="7 8">
    <name type="scientific">Sphingomonas panacisoli</name>
    <dbReference type="NCBI Taxonomy" id="1813879"/>
    <lineage>
        <taxon>Bacteria</taxon>
        <taxon>Pseudomonadati</taxon>
        <taxon>Pseudomonadota</taxon>
        <taxon>Alphaproteobacteria</taxon>
        <taxon>Sphingomonadales</taxon>
        <taxon>Sphingomonadaceae</taxon>
        <taxon>Sphingomonas</taxon>
    </lineage>
</organism>
<evidence type="ECO:0000256" key="2">
    <source>
        <dbReference type="ARBA" id="ARBA00022475"/>
    </source>
</evidence>
<feature type="transmembrane region" description="Helical" evidence="6">
    <location>
        <begin position="300"/>
        <end position="322"/>
    </location>
</feature>
<keyword evidence="5 6" id="KW-0472">Membrane</keyword>
<evidence type="ECO:0000256" key="6">
    <source>
        <dbReference type="SAM" id="Phobius"/>
    </source>
</evidence>
<sequence>MPFLFVAGRLYGPDAVGRYALAVVVIELGALIATLGLKRGLALALAKAEDAQQEIRTVWDALLLALIAGLIIGGFLFAIPQVMFPDGVTDGFDRWFALTIIPISLSDVALAALAYRRNIKASVTARAIIEPWTISVAVLVYYYVARDDGLTLAYMTALTAAMIASLVPMLRSYGLPRGWRPHLGRVAVMARRNAPLAGAETIEWGTRNVDRFILGMVFEPRIVGIYYMAQQISSIPQKLKSSFDPILGPVITQSLAKNDRAAIAQQVRQVGFWIMSAQAIVALMGSIPGEAVMGLIGPQFVAGTAALAFLLWGEVLATQGAVSEAALVYMARHFNLAISIFMLGFQIALSFALIHAIRALGYPVNYQAAGPAIALLLSLTMTSLIKAGVLRRMLGARVLAWRWSFLAAIAASVLVGTFFTWLPKRLEWAELLFGEPALVGAFLFVVWRYAFKPEDRTLFKKLPGAGTEPITA</sequence>
<reference evidence="7 8" key="1">
    <citation type="submission" date="2019-07" db="EMBL/GenBank/DDBJ databases">
        <title>Full genome sequence of Sphingomonas sp. 4R-6-7(HKS19).</title>
        <authorList>
            <person name="Im W.-T."/>
        </authorList>
    </citation>
    <scope>NUCLEOTIDE SEQUENCE [LARGE SCALE GENOMIC DNA]</scope>
    <source>
        <strain evidence="7 8">HKS19</strain>
    </source>
</reference>
<evidence type="ECO:0000256" key="4">
    <source>
        <dbReference type="ARBA" id="ARBA00022989"/>
    </source>
</evidence>
<dbReference type="GO" id="GO:0005886">
    <property type="term" value="C:plasma membrane"/>
    <property type="evidence" value="ECO:0007669"/>
    <property type="project" value="UniProtKB-SubCell"/>
</dbReference>
<protein>
    <submittedName>
        <fullName evidence="7">Oligosaccharide flippase family protein</fullName>
    </submittedName>
</protein>
<feature type="transmembrane region" description="Helical" evidence="6">
    <location>
        <begin position="20"/>
        <end position="37"/>
    </location>
</feature>
<keyword evidence="2" id="KW-1003">Cell membrane</keyword>
<dbReference type="Proteomes" id="UP000315673">
    <property type="component" value="Chromosome"/>
</dbReference>
<dbReference type="KEGG" id="spai:FPZ24_01200"/>
<accession>A0A5B8LNN2</accession>
<dbReference type="Pfam" id="PF13440">
    <property type="entry name" value="Polysacc_synt_3"/>
    <property type="match status" value="1"/>
</dbReference>
<dbReference type="RefSeq" id="WP_146574058.1">
    <property type="nucleotide sequence ID" value="NZ_CP042306.1"/>
</dbReference>
<evidence type="ECO:0000313" key="7">
    <source>
        <dbReference type="EMBL" id="QDZ08982.1"/>
    </source>
</evidence>
<evidence type="ECO:0000256" key="1">
    <source>
        <dbReference type="ARBA" id="ARBA00004651"/>
    </source>
</evidence>
<keyword evidence="8" id="KW-1185">Reference proteome</keyword>
<dbReference type="PANTHER" id="PTHR30250:SF11">
    <property type="entry name" value="O-ANTIGEN TRANSPORTER-RELATED"/>
    <property type="match status" value="1"/>
</dbReference>